<reference evidence="1" key="2">
    <citation type="submission" date="2023-06" db="EMBL/GenBank/DDBJ databases">
        <authorList>
            <consortium name="Lawrence Berkeley National Laboratory"/>
            <person name="Haridas S."/>
            <person name="Hensen N."/>
            <person name="Bonometti L."/>
            <person name="Westerberg I."/>
            <person name="Brannstrom I.O."/>
            <person name="Guillou S."/>
            <person name="Cros-Aarteil S."/>
            <person name="Calhoun S."/>
            <person name="Kuo A."/>
            <person name="Mondo S."/>
            <person name="Pangilinan J."/>
            <person name="Riley R."/>
            <person name="Labutti K."/>
            <person name="Andreopoulos B."/>
            <person name="Lipzen A."/>
            <person name="Chen C."/>
            <person name="Yanf M."/>
            <person name="Daum C."/>
            <person name="Ng V."/>
            <person name="Clum A."/>
            <person name="Steindorff A."/>
            <person name="Ohm R."/>
            <person name="Martin F."/>
            <person name="Silar P."/>
            <person name="Natvig D."/>
            <person name="Lalanne C."/>
            <person name="Gautier V."/>
            <person name="Ament-Velasquez S.L."/>
            <person name="Kruys A."/>
            <person name="Hutchinson M.I."/>
            <person name="Powell A.J."/>
            <person name="Barry K."/>
            <person name="Miller A.N."/>
            <person name="Grigoriev I.V."/>
            <person name="Debuchy R."/>
            <person name="Gladieux P."/>
            <person name="Thoren M.H."/>
            <person name="Johannesson H."/>
        </authorList>
    </citation>
    <scope>NUCLEOTIDE SEQUENCE</scope>
    <source>
        <strain evidence="1">CBS 118394</strain>
    </source>
</reference>
<gene>
    <name evidence="1" type="ORF">B0H66DRAFT_78093</name>
</gene>
<dbReference type="AlphaFoldDB" id="A0AAE0ITH9"/>
<accession>A0AAE0ITH9</accession>
<reference evidence="1" key="1">
    <citation type="journal article" date="2023" name="Mol. Phylogenet. Evol.">
        <title>Genome-scale phylogeny and comparative genomics of the fungal order Sordariales.</title>
        <authorList>
            <person name="Hensen N."/>
            <person name="Bonometti L."/>
            <person name="Westerberg I."/>
            <person name="Brannstrom I.O."/>
            <person name="Guillou S."/>
            <person name="Cros-Aarteil S."/>
            <person name="Calhoun S."/>
            <person name="Haridas S."/>
            <person name="Kuo A."/>
            <person name="Mondo S."/>
            <person name="Pangilinan J."/>
            <person name="Riley R."/>
            <person name="LaButti K."/>
            <person name="Andreopoulos B."/>
            <person name="Lipzen A."/>
            <person name="Chen C."/>
            <person name="Yan M."/>
            <person name="Daum C."/>
            <person name="Ng V."/>
            <person name="Clum A."/>
            <person name="Steindorff A."/>
            <person name="Ohm R.A."/>
            <person name="Martin F."/>
            <person name="Silar P."/>
            <person name="Natvig D.O."/>
            <person name="Lalanne C."/>
            <person name="Gautier V."/>
            <person name="Ament-Velasquez S.L."/>
            <person name="Kruys A."/>
            <person name="Hutchinson M.I."/>
            <person name="Powell A.J."/>
            <person name="Barry K."/>
            <person name="Miller A.N."/>
            <person name="Grigoriev I.V."/>
            <person name="Debuchy R."/>
            <person name="Gladieux P."/>
            <person name="Hiltunen Thoren M."/>
            <person name="Johannesson H."/>
        </authorList>
    </citation>
    <scope>NUCLEOTIDE SEQUENCE</scope>
    <source>
        <strain evidence="1">CBS 118394</strain>
    </source>
</reference>
<keyword evidence="2" id="KW-1185">Reference proteome</keyword>
<comment type="caution">
    <text evidence="1">The sequence shown here is derived from an EMBL/GenBank/DDBJ whole genome shotgun (WGS) entry which is preliminary data.</text>
</comment>
<evidence type="ECO:0000313" key="2">
    <source>
        <dbReference type="Proteomes" id="UP001283341"/>
    </source>
</evidence>
<proteinExistence type="predicted"/>
<dbReference type="Proteomes" id="UP001283341">
    <property type="component" value="Unassembled WGS sequence"/>
</dbReference>
<organism evidence="1 2">
    <name type="scientific">Apodospora peruviana</name>
    <dbReference type="NCBI Taxonomy" id="516989"/>
    <lineage>
        <taxon>Eukaryota</taxon>
        <taxon>Fungi</taxon>
        <taxon>Dikarya</taxon>
        <taxon>Ascomycota</taxon>
        <taxon>Pezizomycotina</taxon>
        <taxon>Sordariomycetes</taxon>
        <taxon>Sordariomycetidae</taxon>
        <taxon>Sordariales</taxon>
        <taxon>Lasiosphaeriaceae</taxon>
        <taxon>Apodospora</taxon>
    </lineage>
</organism>
<evidence type="ECO:0000313" key="1">
    <source>
        <dbReference type="EMBL" id="KAK3330877.1"/>
    </source>
</evidence>
<name>A0AAE0ITH9_9PEZI</name>
<protein>
    <submittedName>
        <fullName evidence="1">Uncharacterized protein</fullName>
    </submittedName>
</protein>
<sequence>MGPFIYRQEGILRGLNDARGRRSGIVLPAHLLSSRLWGTWNQFLWDLGILMIPKDRFSFDFDGLLASFQYLYGTGKEKMNSRLAISRRERLRYLPNKRVVHIYLHAYAPVYRYYVCTAAARDNSRYNPPWAYDRPNNSCPKITLLTTTQKSNTQHLRVLRSVRHVIGHSFTTALQGYQVFVGSLNSFWVEIINLGALQNWSNLDMSSSSVTLLQADGSFVHVRG</sequence>
<dbReference type="EMBL" id="JAUEDM010000001">
    <property type="protein sequence ID" value="KAK3330877.1"/>
    <property type="molecule type" value="Genomic_DNA"/>
</dbReference>